<keyword evidence="10" id="KW-1185">Reference proteome</keyword>
<name>A0ABN3A7W9_9ACTN</name>
<feature type="domain" description="ABC transmembrane type-1" evidence="8">
    <location>
        <begin position="88"/>
        <end position="300"/>
    </location>
</feature>
<evidence type="ECO:0000256" key="2">
    <source>
        <dbReference type="ARBA" id="ARBA00022448"/>
    </source>
</evidence>
<dbReference type="PANTHER" id="PTHR30193:SF41">
    <property type="entry name" value="DIACETYLCHITOBIOSE UPTAKE SYSTEM PERMEASE PROTEIN NGCF"/>
    <property type="match status" value="1"/>
</dbReference>
<dbReference type="Pfam" id="PF00528">
    <property type="entry name" value="BPD_transp_1"/>
    <property type="match status" value="1"/>
</dbReference>
<dbReference type="SUPFAM" id="SSF161098">
    <property type="entry name" value="MetI-like"/>
    <property type="match status" value="1"/>
</dbReference>
<proteinExistence type="inferred from homology"/>
<evidence type="ECO:0000256" key="6">
    <source>
        <dbReference type="ARBA" id="ARBA00023136"/>
    </source>
</evidence>
<comment type="similarity">
    <text evidence="7">Belongs to the binding-protein-dependent transport system permease family.</text>
</comment>
<keyword evidence="3" id="KW-1003">Cell membrane</keyword>
<dbReference type="PROSITE" id="PS50928">
    <property type="entry name" value="ABC_TM1"/>
    <property type="match status" value="1"/>
</dbReference>
<dbReference type="EMBL" id="BAAAMR010000069">
    <property type="protein sequence ID" value="GAA2155740.1"/>
    <property type="molecule type" value="Genomic_DNA"/>
</dbReference>
<evidence type="ECO:0000256" key="7">
    <source>
        <dbReference type="RuleBase" id="RU363032"/>
    </source>
</evidence>
<evidence type="ECO:0000256" key="5">
    <source>
        <dbReference type="ARBA" id="ARBA00022989"/>
    </source>
</evidence>
<evidence type="ECO:0000256" key="3">
    <source>
        <dbReference type="ARBA" id="ARBA00022475"/>
    </source>
</evidence>
<evidence type="ECO:0000256" key="1">
    <source>
        <dbReference type="ARBA" id="ARBA00004651"/>
    </source>
</evidence>
<feature type="transmembrane region" description="Helical" evidence="7">
    <location>
        <begin position="94"/>
        <end position="113"/>
    </location>
</feature>
<keyword evidence="2 7" id="KW-0813">Transport</keyword>
<feature type="transmembrane region" description="Helical" evidence="7">
    <location>
        <begin position="279"/>
        <end position="301"/>
    </location>
</feature>
<keyword evidence="6 7" id="KW-0472">Membrane</keyword>
<evidence type="ECO:0000259" key="8">
    <source>
        <dbReference type="PROSITE" id="PS50928"/>
    </source>
</evidence>
<organism evidence="9 10">
    <name type="scientific">Actinomadura napierensis</name>
    <dbReference type="NCBI Taxonomy" id="267854"/>
    <lineage>
        <taxon>Bacteria</taxon>
        <taxon>Bacillati</taxon>
        <taxon>Actinomycetota</taxon>
        <taxon>Actinomycetes</taxon>
        <taxon>Streptosporangiales</taxon>
        <taxon>Thermomonosporaceae</taxon>
        <taxon>Actinomadura</taxon>
    </lineage>
</organism>
<protein>
    <submittedName>
        <fullName evidence="9">Sugar ABC transporter permease</fullName>
    </submittedName>
</protein>
<dbReference type="InterPro" id="IPR035906">
    <property type="entry name" value="MetI-like_sf"/>
</dbReference>
<feature type="transmembrane region" description="Helical" evidence="7">
    <location>
        <begin position="174"/>
        <end position="197"/>
    </location>
</feature>
<keyword evidence="5 7" id="KW-1133">Transmembrane helix</keyword>
<accession>A0ABN3A7W9</accession>
<sequence>MTTARTLVRPAAHARRHPTRARRAVKRNLTAYGFLCGALICFAFFSWYPIVREVLLSFQKTNFVGEARWVGLDNFRTVLADPGFVDAWVNTAEFTLLALVVGYVVPFAIAIVLNELKHARAYLRFVVYLPVMLPPAVAVLLFKWFYDPGPGLFNQMLHAVHLPGLSWLDSTSTALVSLVIVSTWMNLGSGTLIYLAALQTIPGELYEAAELDGAGLFRRIRHITIPQTRLILLVMLLLQIIATMQVFIEPYLLTGGGPEGSTVTVAYLMYQYAFNFTNFGGGGALGLMLMLVLMVFSAIYLRVSREEAR</sequence>
<evidence type="ECO:0000256" key="4">
    <source>
        <dbReference type="ARBA" id="ARBA00022692"/>
    </source>
</evidence>
<feature type="transmembrane region" description="Helical" evidence="7">
    <location>
        <begin position="29"/>
        <end position="50"/>
    </location>
</feature>
<evidence type="ECO:0000313" key="9">
    <source>
        <dbReference type="EMBL" id="GAA2155740.1"/>
    </source>
</evidence>
<feature type="transmembrane region" description="Helical" evidence="7">
    <location>
        <begin position="125"/>
        <end position="146"/>
    </location>
</feature>
<comment type="subcellular location">
    <subcellularLocation>
        <location evidence="1 7">Cell membrane</location>
        <topology evidence="1 7">Multi-pass membrane protein</topology>
    </subcellularLocation>
</comment>
<keyword evidence="4 7" id="KW-0812">Transmembrane</keyword>
<dbReference type="RefSeq" id="WP_344275658.1">
    <property type="nucleotide sequence ID" value="NZ_BAAAMR010000069.1"/>
</dbReference>
<dbReference type="Gene3D" id="1.10.3720.10">
    <property type="entry name" value="MetI-like"/>
    <property type="match status" value="1"/>
</dbReference>
<dbReference type="CDD" id="cd06261">
    <property type="entry name" value="TM_PBP2"/>
    <property type="match status" value="1"/>
</dbReference>
<evidence type="ECO:0000313" key="10">
    <source>
        <dbReference type="Proteomes" id="UP001501020"/>
    </source>
</evidence>
<comment type="caution">
    <text evidence="9">The sequence shown here is derived from an EMBL/GenBank/DDBJ whole genome shotgun (WGS) entry which is preliminary data.</text>
</comment>
<dbReference type="InterPro" id="IPR051393">
    <property type="entry name" value="ABC_transporter_permease"/>
</dbReference>
<gene>
    <name evidence="9" type="ORF">GCM10009727_63900</name>
</gene>
<dbReference type="Proteomes" id="UP001501020">
    <property type="component" value="Unassembled WGS sequence"/>
</dbReference>
<dbReference type="PANTHER" id="PTHR30193">
    <property type="entry name" value="ABC TRANSPORTER PERMEASE PROTEIN"/>
    <property type="match status" value="1"/>
</dbReference>
<reference evidence="9 10" key="1">
    <citation type="journal article" date="2019" name="Int. J. Syst. Evol. Microbiol.">
        <title>The Global Catalogue of Microorganisms (GCM) 10K type strain sequencing project: providing services to taxonomists for standard genome sequencing and annotation.</title>
        <authorList>
            <consortium name="The Broad Institute Genomics Platform"/>
            <consortium name="The Broad Institute Genome Sequencing Center for Infectious Disease"/>
            <person name="Wu L."/>
            <person name="Ma J."/>
        </authorList>
    </citation>
    <scope>NUCLEOTIDE SEQUENCE [LARGE SCALE GENOMIC DNA]</scope>
    <source>
        <strain evidence="9 10">JCM 13850</strain>
    </source>
</reference>
<dbReference type="InterPro" id="IPR000515">
    <property type="entry name" value="MetI-like"/>
</dbReference>
<feature type="transmembrane region" description="Helical" evidence="7">
    <location>
        <begin position="230"/>
        <end position="248"/>
    </location>
</feature>